<dbReference type="KEGG" id="bvg:104908641"/>
<reference evidence="2 3" key="1">
    <citation type="journal article" date="2014" name="Nature">
        <title>The genome of the recently domesticated crop plant sugar beet (Beta vulgaris).</title>
        <authorList>
            <person name="Dohm J.C."/>
            <person name="Minoche A.E."/>
            <person name="Holtgrawe D."/>
            <person name="Capella-Gutierrez S."/>
            <person name="Zakrzewski F."/>
            <person name="Tafer H."/>
            <person name="Rupp O."/>
            <person name="Sorensen T.R."/>
            <person name="Stracke R."/>
            <person name="Reinhardt R."/>
            <person name="Goesmann A."/>
            <person name="Kraft T."/>
            <person name="Schulz B."/>
            <person name="Stadler P.F."/>
            <person name="Schmidt T."/>
            <person name="Gabaldon T."/>
            <person name="Lehrach H."/>
            <person name="Weisshaar B."/>
            <person name="Himmelbauer H."/>
        </authorList>
    </citation>
    <scope>NUCLEOTIDE SEQUENCE [LARGE SCALE GENOMIC DNA]</scope>
    <source>
        <tissue evidence="2">Taproot</tissue>
    </source>
</reference>
<feature type="region of interest" description="Disordered" evidence="1">
    <location>
        <begin position="100"/>
        <end position="126"/>
    </location>
</feature>
<dbReference type="OrthoDB" id="1931940at2759"/>
<keyword evidence="3" id="KW-1185">Reference proteome</keyword>
<name>A0A0J8B897_BETVV</name>
<dbReference type="EMBL" id="KQ090337">
    <property type="protein sequence ID" value="KMS97226.1"/>
    <property type="molecule type" value="Genomic_DNA"/>
</dbReference>
<organism evidence="2 3">
    <name type="scientific">Beta vulgaris subsp. vulgaris</name>
    <name type="common">Beet</name>
    <dbReference type="NCBI Taxonomy" id="3555"/>
    <lineage>
        <taxon>Eukaryota</taxon>
        <taxon>Viridiplantae</taxon>
        <taxon>Streptophyta</taxon>
        <taxon>Embryophyta</taxon>
        <taxon>Tracheophyta</taxon>
        <taxon>Spermatophyta</taxon>
        <taxon>Magnoliopsida</taxon>
        <taxon>eudicotyledons</taxon>
        <taxon>Gunneridae</taxon>
        <taxon>Pentapetalae</taxon>
        <taxon>Caryophyllales</taxon>
        <taxon>Chenopodiaceae</taxon>
        <taxon>Betoideae</taxon>
        <taxon>Beta</taxon>
    </lineage>
</organism>
<protein>
    <submittedName>
        <fullName evidence="2">Uncharacterized protein</fullName>
    </submittedName>
</protein>
<dbReference type="PANTHER" id="PTHR34197">
    <property type="entry name" value="OS04G0591300 PROTEIN"/>
    <property type="match status" value="1"/>
</dbReference>
<evidence type="ECO:0000313" key="2">
    <source>
        <dbReference type="EMBL" id="KMS97226.1"/>
    </source>
</evidence>
<evidence type="ECO:0000256" key="1">
    <source>
        <dbReference type="SAM" id="MobiDB-lite"/>
    </source>
</evidence>
<dbReference type="KEGG" id="bvg:104891561"/>
<proteinExistence type="predicted"/>
<feature type="compositionally biased region" description="Polar residues" evidence="1">
    <location>
        <begin position="116"/>
        <end position="126"/>
    </location>
</feature>
<dbReference type="PANTHER" id="PTHR34197:SF3">
    <property type="entry name" value="DUF740 FAMILY PROTEIN"/>
    <property type="match status" value="1"/>
</dbReference>
<accession>A0A0J8B897</accession>
<gene>
    <name evidence="2" type="ORF">BVRB_7g177440</name>
</gene>
<dbReference type="AlphaFoldDB" id="A0A0J8B897"/>
<evidence type="ECO:0000313" key="3">
    <source>
        <dbReference type="Proteomes" id="UP000035740"/>
    </source>
</evidence>
<dbReference type="Proteomes" id="UP000035740">
    <property type="component" value="Unassembled WGS sequence"/>
</dbReference>
<dbReference type="eggNOG" id="ENOG502QVN6">
    <property type="taxonomic scope" value="Eukaryota"/>
</dbReference>
<sequence>MKNRGKRELEAYNNNNNNGDYFGETFPEFPCKKHPSSSSSSSSGGICAYCLTDRLNQLVCQECGEQKLSAYCSCSQIFTNTSSTTTDVGRISFLLENEKSSQFSTSKPKTEPKSSDNNNDFSHLRRSNSISVGAVNNGSRSETTGKFWKIGRLLFRKKRDRNNQNNNYNNSNQNINEENYECNGVSRSRSLCSFRGFYDTDQENGGFLLSSSSAARASSVSTGNFVLDSAKRSCFSESEARISNFEYCDASNFINPLNKNNNSIFSLKETEFVVSSEEDHAFIDLKLHDVLSSDNNNSSKVPDLAALKRNGLGLSTKEFGFRGGGGDHVLRHHEMLKNGGGSCRISRVSERELRKCRKSYKVWRWFFRHQENSGKFDDHTFKS</sequence>
<dbReference type="Gramene" id="KMS97226">
    <property type="protein sequence ID" value="KMS97226"/>
    <property type="gene ID" value="BVRB_7g177440"/>
</dbReference>
<dbReference type="OMA" id="CSCSDEM"/>